<evidence type="ECO:0000313" key="2">
    <source>
        <dbReference type="Ensembl" id="ENSCSAVP00000017305.1"/>
    </source>
</evidence>
<proteinExistence type="predicted"/>
<organism evidence="2 3">
    <name type="scientific">Ciona savignyi</name>
    <name type="common">Pacific transparent sea squirt</name>
    <dbReference type="NCBI Taxonomy" id="51511"/>
    <lineage>
        <taxon>Eukaryota</taxon>
        <taxon>Metazoa</taxon>
        <taxon>Chordata</taxon>
        <taxon>Tunicata</taxon>
        <taxon>Ascidiacea</taxon>
        <taxon>Phlebobranchia</taxon>
        <taxon>Cionidae</taxon>
        <taxon>Ciona</taxon>
    </lineage>
</organism>
<accession>H2ZI89</accession>
<feature type="transmembrane region" description="Helical" evidence="1">
    <location>
        <begin position="54"/>
        <end position="76"/>
    </location>
</feature>
<keyword evidence="1" id="KW-1133">Transmembrane helix</keyword>
<keyword evidence="1" id="KW-0812">Transmembrane</keyword>
<sequence>STRVELLSIALLKLNYIFKPAASRSHCAKRPFCKKTAIFSRVFTKYRCVTPKRFYIVLLSVCTALTVKINFFTRLFHSKC</sequence>
<dbReference type="HOGENOM" id="CLU_2596155_0_0_1"/>
<keyword evidence="1" id="KW-0472">Membrane</keyword>
<evidence type="ECO:0000313" key="3">
    <source>
        <dbReference type="Proteomes" id="UP000007875"/>
    </source>
</evidence>
<reference evidence="3" key="1">
    <citation type="submission" date="2003-08" db="EMBL/GenBank/DDBJ databases">
        <authorList>
            <person name="Birren B."/>
            <person name="Nusbaum C."/>
            <person name="Abebe A."/>
            <person name="Abouelleil A."/>
            <person name="Adekoya E."/>
            <person name="Ait-zahra M."/>
            <person name="Allen N."/>
            <person name="Allen T."/>
            <person name="An P."/>
            <person name="Anderson M."/>
            <person name="Anderson S."/>
            <person name="Arachchi H."/>
            <person name="Armbruster J."/>
            <person name="Bachantsang P."/>
            <person name="Baldwin J."/>
            <person name="Barry A."/>
            <person name="Bayul T."/>
            <person name="Blitshsteyn B."/>
            <person name="Bloom T."/>
            <person name="Blye J."/>
            <person name="Boguslavskiy L."/>
            <person name="Borowsky M."/>
            <person name="Boukhgalter B."/>
            <person name="Brunache A."/>
            <person name="Butler J."/>
            <person name="Calixte N."/>
            <person name="Calvo S."/>
            <person name="Camarata J."/>
            <person name="Campo K."/>
            <person name="Chang J."/>
            <person name="Cheshatsang Y."/>
            <person name="Citroen M."/>
            <person name="Collymore A."/>
            <person name="Considine T."/>
            <person name="Cook A."/>
            <person name="Cooke P."/>
            <person name="Corum B."/>
            <person name="Cuomo C."/>
            <person name="David R."/>
            <person name="Dawoe T."/>
            <person name="Degray S."/>
            <person name="Dodge S."/>
            <person name="Dooley K."/>
            <person name="Dorje P."/>
            <person name="Dorjee K."/>
            <person name="Dorris L."/>
            <person name="Duffey N."/>
            <person name="Dupes A."/>
            <person name="Elkins T."/>
            <person name="Engels R."/>
            <person name="Erickson J."/>
            <person name="Farina A."/>
            <person name="Faro S."/>
            <person name="Ferreira P."/>
            <person name="Fischer H."/>
            <person name="Fitzgerald M."/>
            <person name="Foley K."/>
            <person name="Gage D."/>
            <person name="Galagan J."/>
            <person name="Gearin G."/>
            <person name="Gnerre S."/>
            <person name="Gnirke A."/>
            <person name="Goyette A."/>
            <person name="Graham J."/>
            <person name="Grandbois E."/>
            <person name="Gyaltsen K."/>
            <person name="Hafez N."/>
            <person name="Hagopian D."/>
            <person name="Hagos B."/>
            <person name="Hall J."/>
            <person name="Hatcher B."/>
            <person name="Heller A."/>
            <person name="Higgins H."/>
            <person name="Honan T."/>
            <person name="Horn A."/>
            <person name="Houde N."/>
            <person name="Hughes L."/>
            <person name="Hulme W."/>
            <person name="Husby E."/>
            <person name="Iliev I."/>
            <person name="Jaffe D."/>
            <person name="Jones C."/>
            <person name="Kamal M."/>
            <person name="Kamat A."/>
            <person name="Kamvysselis M."/>
            <person name="Karlsson E."/>
            <person name="Kells C."/>
            <person name="Kieu A."/>
            <person name="Kisner P."/>
            <person name="Kodira C."/>
            <person name="Kulbokas E."/>
            <person name="Labutti K."/>
            <person name="Lama D."/>
            <person name="Landers T."/>
            <person name="Leger J."/>
            <person name="Levine S."/>
            <person name="Lewis D."/>
            <person name="Lewis T."/>
            <person name="Lindblad-toh K."/>
            <person name="Liu X."/>
            <person name="Lokyitsang T."/>
            <person name="Lokyitsang Y."/>
            <person name="Lucien O."/>
            <person name="Lui A."/>
            <person name="Ma L.J."/>
            <person name="Mabbitt R."/>
            <person name="Macdonald J."/>
            <person name="Maclean C."/>
            <person name="Major J."/>
            <person name="Manning J."/>
            <person name="Marabella R."/>
            <person name="Maru K."/>
            <person name="Matthews C."/>
            <person name="Mauceli E."/>
            <person name="Mccarthy M."/>
            <person name="Mcdonough S."/>
            <person name="Mcghee T."/>
            <person name="Meldrim J."/>
            <person name="Meneus L."/>
            <person name="Mesirov J."/>
            <person name="Mihalev A."/>
            <person name="Mihova T."/>
            <person name="Mikkelsen T."/>
            <person name="Mlenga V."/>
            <person name="Moru K."/>
            <person name="Mozes J."/>
            <person name="Mulrain L."/>
            <person name="Munson G."/>
            <person name="Naylor J."/>
            <person name="Newes C."/>
            <person name="Nguyen C."/>
            <person name="Nguyen N."/>
            <person name="Nguyen T."/>
            <person name="Nicol R."/>
            <person name="Nielsen C."/>
            <person name="Nizzari M."/>
            <person name="Norbu C."/>
            <person name="Norbu N."/>
            <person name="O'donnell P."/>
            <person name="Okoawo O."/>
            <person name="O'leary S."/>
            <person name="Omotosho B."/>
            <person name="O'neill K."/>
            <person name="Osman S."/>
            <person name="Parker S."/>
            <person name="Perrin D."/>
            <person name="Phunkhang P."/>
            <person name="Piqani B."/>
            <person name="Purcell S."/>
            <person name="Rachupka T."/>
            <person name="Ramasamy U."/>
            <person name="Rameau R."/>
            <person name="Ray V."/>
            <person name="Raymond C."/>
            <person name="Retta R."/>
            <person name="Richardson S."/>
            <person name="Rise C."/>
            <person name="Rodriguez J."/>
            <person name="Rogers J."/>
            <person name="Rogov P."/>
            <person name="Rutman M."/>
            <person name="Schupbach R."/>
            <person name="Seaman C."/>
            <person name="Settipalli S."/>
            <person name="Sharpe T."/>
            <person name="Sheridan J."/>
            <person name="Sherpa N."/>
            <person name="Shi J."/>
            <person name="Smirnov S."/>
            <person name="Smith C."/>
            <person name="Sougnez C."/>
            <person name="Spencer B."/>
            <person name="Stalker J."/>
            <person name="Stange-thomann N."/>
            <person name="Stavropoulos S."/>
            <person name="Stetson K."/>
            <person name="Stone C."/>
            <person name="Stone S."/>
            <person name="Stubbs M."/>
            <person name="Talamas J."/>
            <person name="Tchuinga P."/>
            <person name="Tenzing P."/>
            <person name="Tesfaye S."/>
            <person name="Theodore J."/>
            <person name="Thoulutsang Y."/>
            <person name="Topham K."/>
            <person name="Towey S."/>
            <person name="Tsamla T."/>
            <person name="Tsomo N."/>
            <person name="Vallee D."/>
            <person name="Vassiliev H."/>
            <person name="Venkataraman V."/>
            <person name="Vinson J."/>
            <person name="Vo A."/>
            <person name="Wade C."/>
            <person name="Wang S."/>
            <person name="Wangchuk T."/>
            <person name="Wangdi T."/>
            <person name="Whittaker C."/>
            <person name="Wilkinson J."/>
            <person name="Wu Y."/>
            <person name="Wyman D."/>
            <person name="Yadav S."/>
            <person name="Yang S."/>
            <person name="Yang X."/>
            <person name="Yeager S."/>
            <person name="Yee E."/>
            <person name="Young G."/>
            <person name="Zainoun J."/>
            <person name="Zembeck L."/>
            <person name="Zimmer A."/>
            <person name="Zody M."/>
            <person name="Lander E."/>
        </authorList>
    </citation>
    <scope>NUCLEOTIDE SEQUENCE [LARGE SCALE GENOMIC DNA]</scope>
</reference>
<protein>
    <submittedName>
        <fullName evidence="2">Uncharacterized protein</fullName>
    </submittedName>
</protein>
<keyword evidence="3" id="KW-1185">Reference proteome</keyword>
<dbReference type="Ensembl" id="ENSCSAVT00000017494.1">
    <property type="protein sequence ID" value="ENSCSAVP00000017305.1"/>
    <property type="gene ID" value="ENSCSAVG00000010190.1"/>
</dbReference>
<reference evidence="2" key="3">
    <citation type="submission" date="2025-09" db="UniProtKB">
        <authorList>
            <consortium name="Ensembl"/>
        </authorList>
    </citation>
    <scope>IDENTIFICATION</scope>
</reference>
<name>H2ZI89_CIOSA</name>
<reference evidence="2" key="2">
    <citation type="submission" date="2025-08" db="UniProtKB">
        <authorList>
            <consortium name="Ensembl"/>
        </authorList>
    </citation>
    <scope>IDENTIFICATION</scope>
</reference>
<evidence type="ECO:0000256" key="1">
    <source>
        <dbReference type="SAM" id="Phobius"/>
    </source>
</evidence>
<dbReference type="Proteomes" id="UP000007875">
    <property type="component" value="Unassembled WGS sequence"/>
</dbReference>
<dbReference type="AlphaFoldDB" id="H2ZI89"/>